<dbReference type="PANTHER" id="PTHR47962">
    <property type="entry name" value="ATP-DEPENDENT HELICASE LHR-RELATED-RELATED"/>
    <property type="match status" value="1"/>
</dbReference>
<comment type="caution">
    <text evidence="5">The sequence shown here is derived from an EMBL/GenBank/DDBJ whole genome shotgun (WGS) entry which is preliminary data.</text>
</comment>
<dbReference type="Pfam" id="PF04480">
    <property type="entry name" value="DUF559"/>
    <property type="match status" value="1"/>
</dbReference>
<feature type="domain" description="Helicase ATP-binding" evidence="3">
    <location>
        <begin position="1"/>
        <end position="155"/>
    </location>
</feature>
<dbReference type="GO" id="GO:0003677">
    <property type="term" value="F:DNA binding"/>
    <property type="evidence" value="ECO:0007669"/>
    <property type="project" value="TreeGrafter"/>
</dbReference>
<evidence type="ECO:0000313" key="5">
    <source>
        <dbReference type="EMBL" id="EMI55918.1"/>
    </source>
</evidence>
<sequence length="1603" mass="181433">MHGPGRGIQAIVVYPMNALANSQREELDKFLRRGFDSSEPPVTYARYTGQEGEEERKRIIQNPPDILLTNYVMLELILTRIEERELVRSASNLRFLVFDELHTYRGRQGADVSMLIRRCREAFKSDNLHCVGTSATMESSGTSEDQAAVVAKVASKIFGEEVPPSNVIGETLRRATDDIDLESPEVKKALGNLISKGSEAPAEYDQFKADPLASWIESTFGVRRELETGKLIRRQPQPLRGKSGAAAALAAIANTSIEESETAIERYLYGGSRCKQPENGFPVFAFRLHQFITRGDTAWASLETEDKREITLRGQRYVPGDRSRILLPLVFCRSCGQPYYRVYRPSDGRDGHVTPREDFGKGDSSEVEAGYLYFSSDEPWTGDEEDTLARVPEDWIEHRPNKPPRVKRGKPVPEVMTLDTGGGHDRDGLPVAFVRAPFQFCLNPKCGVAYNARQRSDLGKLSTLGVDGRSTATTVLALSTILKLRFDQSLAPKARKLLSFTDNRQDASLQSGHFNDFVEVGLIRSALYRAMSRLGGDGVRYDELVDHVVRAMDLPLHLYANDTELRGAALEETRRALKSVLTYFLYRDLEQGWRVTSPNLEKCGLLIFDYLSLDELASDQAYWVEKNAHGALVSATPQQRARIVRVLLDYLRRSLAIKHDSLSPEYQDRISEQSRQRLSGHWVIEEPREMVKAGIAWPRSRMDRERQEDVCISPQSNFGMFLKRPGVLPDLGQSLKTDDVGDIILDLFRCLKPFGLVEEVRSPREGSLVHGYQVPASVMIWKCGDGSREMHDELRVTRATDSDRSANEYFIQFYKGFAEVGAGLEGREHTAQVHAEDREQREMRFRQGELDVLFCSPTMELGVDIAQLNVVNMRNVPPTPANYAQRSGRAGRGGQPALVYTYCSGYSPHDQYYFKNPTRMVSGAVTAPRLDLLNPDLLRAHVHAVWLAEADLNLKQTLAEVLVVTEDNLDLPLNDVVHEKLNDATIKGRALTHARRLLASVGPELKTASWYREDWLDDVLRRIPQSFDEACNRWRSLYRAAVQHRREMNKVIGDHTRQQKDRDRAKSLRAQAESQLSLLTDAKNASEGDFYSYRYFASEGFLPGYNFPRLPLSAFIPARRGRRGRDEYLSRPRFLAISEFGPRAIIYHEGVHYCVNKVNLAFDEATEQLTQYVMKVCSSCGYGHLIQHGVGPDTCECCNSALLPTDEIRQLVRLQNVTAKPLKRISSDEEERQRIGYDIRSAFRFSEVNGEPDCRKAEVNVGERELATVVYGETATIWRVNMGWRQRKSDADRGFHLDVERGYWATNKAAEDSDREDPMSKRIVKVVPYVEDRRNALTVEFDTKHDIGVMASLQSAIKQGIQKVFQLEPSELAAQPLPSLDDRRLLFFYEAAEGGAGVLRQLAEAPEAMSRVARVALELCHFDPDTGDDLCDQADPKIECEAACYDCLLEYGNQPDHAHIDRKLIQPILLDLANSTTAISGSSNSRVDHFDALMRRTESGLERKWLQYVFDCKMKLPSHAQYRVPNLYVEPDFYYQDENTVIFIDGPPHDSPTVKETDAQNDHNLMNAGYLVLRFHHQASWDEIFDEYSDIFGRRTPTQSANA</sequence>
<keyword evidence="6" id="KW-1185">Reference proteome</keyword>
<evidence type="ECO:0000259" key="3">
    <source>
        <dbReference type="PROSITE" id="PS51192"/>
    </source>
</evidence>
<gene>
    <name evidence="5" type="ORF">RSSM_02645</name>
</gene>
<dbReference type="Pfam" id="PF00271">
    <property type="entry name" value="Helicase_C"/>
    <property type="match status" value="1"/>
</dbReference>
<dbReference type="InterPro" id="IPR014001">
    <property type="entry name" value="Helicase_ATP-bd"/>
</dbReference>
<dbReference type="Proteomes" id="UP000011885">
    <property type="component" value="Unassembled WGS sequence"/>
</dbReference>
<evidence type="ECO:0000256" key="2">
    <source>
        <dbReference type="ARBA" id="ARBA00022840"/>
    </source>
</evidence>
<dbReference type="InterPro" id="IPR027417">
    <property type="entry name" value="P-loop_NTPase"/>
</dbReference>
<dbReference type="SUPFAM" id="SSF52540">
    <property type="entry name" value="P-loop containing nucleoside triphosphate hydrolases"/>
    <property type="match status" value="1"/>
</dbReference>
<dbReference type="SMART" id="SM00490">
    <property type="entry name" value="HELICc"/>
    <property type="match status" value="1"/>
</dbReference>
<dbReference type="EMBL" id="ANOH01000186">
    <property type="protein sequence ID" value="EMI55918.1"/>
    <property type="molecule type" value="Genomic_DNA"/>
</dbReference>
<accession>M5UIQ8</accession>
<protein>
    <submittedName>
        <fullName evidence="5">DEAD/DEAH box helicase domain-containing protein</fullName>
    </submittedName>
</protein>
<dbReference type="InterPro" id="IPR011545">
    <property type="entry name" value="DEAD/DEAH_box_helicase_dom"/>
</dbReference>
<reference evidence="5 6" key="1">
    <citation type="journal article" date="2013" name="Mar. Genomics">
        <title>Expression of sulfatases in Rhodopirellula baltica and the diversity of sulfatases in the genus Rhodopirellula.</title>
        <authorList>
            <person name="Wegner C.E."/>
            <person name="Richter-Heitmann T."/>
            <person name="Klindworth A."/>
            <person name="Klockow C."/>
            <person name="Richter M."/>
            <person name="Achstetter T."/>
            <person name="Glockner F.O."/>
            <person name="Harder J."/>
        </authorList>
    </citation>
    <scope>NUCLEOTIDE SEQUENCE [LARGE SCALE GENOMIC DNA]</scope>
    <source>
        <strain evidence="5 6">SM41</strain>
    </source>
</reference>
<dbReference type="Gene3D" id="3.40.960.10">
    <property type="entry name" value="VSR Endonuclease"/>
    <property type="match status" value="1"/>
</dbReference>
<keyword evidence="2" id="KW-0067">ATP-binding</keyword>
<dbReference type="PROSITE" id="PS51194">
    <property type="entry name" value="HELICASE_CTER"/>
    <property type="match status" value="1"/>
</dbReference>
<feature type="domain" description="Helicase C-terminal" evidence="4">
    <location>
        <begin position="755"/>
        <end position="938"/>
    </location>
</feature>
<keyword evidence="5" id="KW-0347">Helicase</keyword>
<evidence type="ECO:0000256" key="1">
    <source>
        <dbReference type="ARBA" id="ARBA00022741"/>
    </source>
</evidence>
<proteinExistence type="predicted"/>
<keyword evidence="5" id="KW-0378">Hydrolase</keyword>
<dbReference type="PATRIC" id="fig|1263870.3.peg.2814"/>
<dbReference type="InterPro" id="IPR001650">
    <property type="entry name" value="Helicase_C-like"/>
</dbReference>
<keyword evidence="1" id="KW-0547">Nucleotide-binding</keyword>
<dbReference type="InterPro" id="IPR007569">
    <property type="entry name" value="DUF559"/>
</dbReference>
<dbReference type="InterPro" id="IPR052511">
    <property type="entry name" value="ATP-dep_Helicase"/>
</dbReference>
<evidence type="ECO:0000259" key="4">
    <source>
        <dbReference type="PROSITE" id="PS51194"/>
    </source>
</evidence>
<dbReference type="Pfam" id="PF00270">
    <property type="entry name" value="DEAD"/>
    <property type="match status" value="1"/>
</dbReference>
<dbReference type="InterPro" id="IPR018973">
    <property type="entry name" value="MZB"/>
</dbReference>
<dbReference type="GO" id="GO:0016887">
    <property type="term" value="F:ATP hydrolysis activity"/>
    <property type="evidence" value="ECO:0007669"/>
    <property type="project" value="TreeGrafter"/>
</dbReference>
<dbReference type="PANTHER" id="PTHR47962:SF5">
    <property type="entry name" value="ATP-DEPENDENT HELICASE LHR-RELATED"/>
    <property type="match status" value="1"/>
</dbReference>
<dbReference type="Pfam" id="PF09369">
    <property type="entry name" value="MZB"/>
    <property type="match status" value="1"/>
</dbReference>
<name>M5UIQ8_9BACT</name>
<dbReference type="GO" id="GO:0004386">
    <property type="term" value="F:helicase activity"/>
    <property type="evidence" value="ECO:0007669"/>
    <property type="project" value="UniProtKB-KW"/>
</dbReference>
<dbReference type="GO" id="GO:0005524">
    <property type="term" value="F:ATP binding"/>
    <property type="evidence" value="ECO:0007669"/>
    <property type="project" value="UniProtKB-KW"/>
</dbReference>
<dbReference type="Gene3D" id="3.40.50.300">
    <property type="entry name" value="P-loop containing nucleotide triphosphate hydrolases"/>
    <property type="match status" value="2"/>
</dbReference>
<dbReference type="PROSITE" id="PS51192">
    <property type="entry name" value="HELICASE_ATP_BIND_1"/>
    <property type="match status" value="1"/>
</dbReference>
<evidence type="ECO:0000313" key="6">
    <source>
        <dbReference type="Proteomes" id="UP000011885"/>
    </source>
</evidence>
<organism evidence="5 6">
    <name type="scientific">Rhodopirellula sallentina SM41</name>
    <dbReference type="NCBI Taxonomy" id="1263870"/>
    <lineage>
        <taxon>Bacteria</taxon>
        <taxon>Pseudomonadati</taxon>
        <taxon>Planctomycetota</taxon>
        <taxon>Planctomycetia</taxon>
        <taxon>Pirellulales</taxon>
        <taxon>Pirellulaceae</taxon>
        <taxon>Rhodopirellula</taxon>
    </lineage>
</organism>